<dbReference type="InterPro" id="IPR050964">
    <property type="entry name" value="Striated_Muscle_Regulatory"/>
</dbReference>
<protein>
    <recommendedName>
        <fullName evidence="5">Ig-like domain-containing protein</fullName>
    </recommendedName>
</protein>
<evidence type="ECO:0000256" key="4">
    <source>
        <dbReference type="SAM" id="MobiDB-lite"/>
    </source>
</evidence>
<feature type="region of interest" description="Disordered" evidence="4">
    <location>
        <begin position="103"/>
        <end position="122"/>
    </location>
</feature>
<dbReference type="Pfam" id="PF07679">
    <property type="entry name" value="I-set"/>
    <property type="match status" value="3"/>
</dbReference>
<evidence type="ECO:0000313" key="6">
    <source>
        <dbReference type="Ensembl" id="ENSCCRP00010081935.1"/>
    </source>
</evidence>
<dbReference type="SUPFAM" id="SSF48726">
    <property type="entry name" value="Immunoglobulin"/>
    <property type="match status" value="3"/>
</dbReference>
<proteinExistence type="inferred from homology"/>
<sequence>TFKRYSRKIPPTFTKKPSEHIEDAEGKLGTATFIAKVGGDPIPNVKWMKGKWRQMTHGGRVNIQQKGQEAKLEIKEVTKSDSGQYRCVASNKHGEIECSTDLNVDEKKKSGPEQKSPKEDKDIDIVELLRNVDPKEYEKYARMYGITDFRGLLQAIEFLKKEKGEESGRPESEHGREYDEDLAKLVSDLQRRMEHSEVCSFFGKLMNHCFNFQTYWHIVAYAYQVHVDDLNPVTLLKDITDQKTQVNKEAVFECEIKINYPEITLSWYKDTQKLETSDKYDIKLVGDRQILKIKNCQTSDQGNYRVVCGPHISSARLTVLEGKSTGKKYKHLILNVYIFFSTFMEPKIIMPELVTAKAGAKLRVEALVSGKPAPACQWKRGENNVVPSSRLAVHKSLNMCVLIIKDVSRQDSGEYSLVAENSTGKVDQTLKIIIRGQNF</sequence>
<dbReference type="Gene3D" id="2.60.40.10">
    <property type="entry name" value="Immunoglobulins"/>
    <property type="match status" value="3"/>
</dbReference>
<dbReference type="AlphaFoldDB" id="A0A8C1R295"/>
<evidence type="ECO:0000313" key="7">
    <source>
        <dbReference type="Proteomes" id="UP000694427"/>
    </source>
</evidence>
<feature type="region of interest" description="Disordered" evidence="4">
    <location>
        <begin position="1"/>
        <end position="20"/>
    </location>
</feature>
<dbReference type="PROSITE" id="PS50835">
    <property type="entry name" value="IG_LIKE"/>
    <property type="match status" value="3"/>
</dbReference>
<dbReference type="Proteomes" id="UP000694427">
    <property type="component" value="Unplaced"/>
</dbReference>
<dbReference type="InterPro" id="IPR036179">
    <property type="entry name" value="Ig-like_dom_sf"/>
</dbReference>
<evidence type="ECO:0000259" key="5">
    <source>
        <dbReference type="PROSITE" id="PS50835"/>
    </source>
</evidence>
<dbReference type="FunFam" id="2.60.40.10:FF:002238">
    <property type="entry name" value="Titin, tandem duplicate 1"/>
    <property type="match status" value="1"/>
</dbReference>
<feature type="domain" description="Ig-like" evidence="5">
    <location>
        <begin position="232"/>
        <end position="304"/>
    </location>
</feature>
<keyword evidence="1" id="KW-0677">Repeat</keyword>
<accession>A0A8C1R295</accession>
<comment type="similarity">
    <text evidence="3">Belongs to the immunoglobulin superfamily. MyBP family.</text>
</comment>
<feature type="domain" description="Ig-like" evidence="5">
    <location>
        <begin position="346"/>
        <end position="433"/>
    </location>
</feature>
<dbReference type="SMART" id="SM00408">
    <property type="entry name" value="IGc2"/>
    <property type="match status" value="3"/>
</dbReference>
<reference evidence="6" key="2">
    <citation type="submission" date="2025-09" db="UniProtKB">
        <authorList>
            <consortium name="Ensembl"/>
        </authorList>
    </citation>
    <scope>IDENTIFICATION</scope>
</reference>
<dbReference type="InterPro" id="IPR013098">
    <property type="entry name" value="Ig_I-set"/>
</dbReference>
<dbReference type="PANTHER" id="PTHR13817:SF49">
    <property type="entry name" value="MYOSIN-BINDING PROTEIN H"/>
    <property type="match status" value="1"/>
</dbReference>
<dbReference type="FunFam" id="2.60.40.10:FF:001272">
    <property type="entry name" value="titin isoform X1"/>
    <property type="match status" value="1"/>
</dbReference>
<dbReference type="SMART" id="SM00409">
    <property type="entry name" value="IG"/>
    <property type="match status" value="3"/>
</dbReference>
<evidence type="ECO:0000256" key="1">
    <source>
        <dbReference type="ARBA" id="ARBA00022737"/>
    </source>
</evidence>
<dbReference type="InterPro" id="IPR013783">
    <property type="entry name" value="Ig-like_fold"/>
</dbReference>
<keyword evidence="2" id="KW-0393">Immunoglobulin domain</keyword>
<keyword evidence="7" id="KW-1185">Reference proteome</keyword>
<dbReference type="InterPro" id="IPR003599">
    <property type="entry name" value="Ig_sub"/>
</dbReference>
<organism evidence="6 7">
    <name type="scientific">Cyprinus carpio</name>
    <name type="common">Common carp</name>
    <dbReference type="NCBI Taxonomy" id="7962"/>
    <lineage>
        <taxon>Eukaryota</taxon>
        <taxon>Metazoa</taxon>
        <taxon>Chordata</taxon>
        <taxon>Craniata</taxon>
        <taxon>Vertebrata</taxon>
        <taxon>Euteleostomi</taxon>
        <taxon>Actinopterygii</taxon>
        <taxon>Neopterygii</taxon>
        <taxon>Teleostei</taxon>
        <taxon>Ostariophysi</taxon>
        <taxon>Cypriniformes</taxon>
        <taxon>Cyprinidae</taxon>
        <taxon>Cyprininae</taxon>
        <taxon>Cyprinus</taxon>
    </lineage>
</organism>
<dbReference type="GO" id="GO:0045214">
    <property type="term" value="P:sarcomere organization"/>
    <property type="evidence" value="ECO:0007669"/>
    <property type="project" value="TreeGrafter"/>
</dbReference>
<dbReference type="InterPro" id="IPR003598">
    <property type="entry name" value="Ig_sub2"/>
</dbReference>
<reference evidence="6" key="1">
    <citation type="submission" date="2025-08" db="UniProtKB">
        <authorList>
            <consortium name="Ensembl"/>
        </authorList>
    </citation>
    <scope>IDENTIFICATION</scope>
</reference>
<dbReference type="Ensembl" id="ENSCCRT00010090891.1">
    <property type="protein sequence ID" value="ENSCCRP00010081935.1"/>
    <property type="gene ID" value="ENSCCRG00010035807.1"/>
</dbReference>
<dbReference type="FunFam" id="2.60.40.10:FF:001342">
    <property type="entry name" value="titin isoform X1"/>
    <property type="match status" value="1"/>
</dbReference>
<evidence type="ECO:0000256" key="3">
    <source>
        <dbReference type="ARBA" id="ARBA00038352"/>
    </source>
</evidence>
<dbReference type="InterPro" id="IPR040849">
    <property type="entry name" value="MyBP-C_THB"/>
</dbReference>
<dbReference type="Pfam" id="PF18362">
    <property type="entry name" value="THB"/>
    <property type="match status" value="1"/>
</dbReference>
<feature type="compositionally biased region" description="Basic and acidic residues" evidence="4">
    <location>
        <begin position="104"/>
        <end position="122"/>
    </location>
</feature>
<name>A0A8C1R295_CYPCA</name>
<dbReference type="GO" id="GO:0031430">
    <property type="term" value="C:M band"/>
    <property type="evidence" value="ECO:0007669"/>
    <property type="project" value="TreeGrafter"/>
</dbReference>
<evidence type="ECO:0000256" key="2">
    <source>
        <dbReference type="ARBA" id="ARBA00023319"/>
    </source>
</evidence>
<dbReference type="CDD" id="cd00096">
    <property type="entry name" value="Ig"/>
    <property type="match status" value="1"/>
</dbReference>
<dbReference type="InterPro" id="IPR007110">
    <property type="entry name" value="Ig-like_dom"/>
</dbReference>
<dbReference type="PANTHER" id="PTHR13817">
    <property type="entry name" value="TITIN"/>
    <property type="match status" value="1"/>
</dbReference>
<feature type="domain" description="Ig-like" evidence="5">
    <location>
        <begin position="11"/>
        <end position="103"/>
    </location>
</feature>